<dbReference type="STRING" id="551995.SAMN05192574_104714"/>
<reference evidence="3" key="1">
    <citation type="submission" date="2016-10" db="EMBL/GenBank/DDBJ databases">
        <authorList>
            <person name="Varghese N."/>
            <person name="Submissions S."/>
        </authorList>
    </citation>
    <scope>NUCLEOTIDE SEQUENCE [LARGE SCALE GENOMIC DNA]</scope>
    <source>
        <strain evidence="3">Gh-48</strain>
    </source>
</reference>
<dbReference type="InterPro" id="IPR028973">
    <property type="entry name" value="PhnB-like"/>
</dbReference>
<name>A0A1H8KPV5_9SPHI</name>
<keyword evidence="3" id="KW-1185">Reference proteome</keyword>
<dbReference type="InterPro" id="IPR029068">
    <property type="entry name" value="Glyas_Bleomycin-R_OHBP_Dase"/>
</dbReference>
<protein>
    <submittedName>
        <fullName evidence="2">PhnB protein</fullName>
    </submittedName>
</protein>
<feature type="domain" description="PhnB-like" evidence="1">
    <location>
        <begin position="5"/>
        <end position="138"/>
    </location>
</feature>
<dbReference type="Pfam" id="PF06983">
    <property type="entry name" value="3-dmu-9_3-mt"/>
    <property type="match status" value="1"/>
</dbReference>
<dbReference type="CDD" id="cd06588">
    <property type="entry name" value="PhnB_like"/>
    <property type="match status" value="1"/>
</dbReference>
<proteinExistence type="predicted"/>
<accession>A0A1H8KPV5</accession>
<dbReference type="Gene3D" id="3.10.180.10">
    <property type="entry name" value="2,3-Dihydroxybiphenyl 1,2-Dioxygenase, domain 1"/>
    <property type="match status" value="1"/>
</dbReference>
<gene>
    <name evidence="2" type="ORF">SAMN05192574_104714</name>
</gene>
<sequence length="145" mass="16004">MLVVNPYLNFNGNTEEAFNFYKSVFGGEFAVIMRFKDGPEASKLAEKDLNKLMHIALPLGPGNMLMGTDALGVEEGGMGLVTMGTNFSLTVSCESKEEADRFHAGLSAGQQSGGPMREEFWGDYFGWIKDKFGISWMISYNPNRP</sequence>
<dbReference type="PANTHER" id="PTHR33990:SF1">
    <property type="entry name" value="PROTEIN YJDN"/>
    <property type="match status" value="1"/>
</dbReference>
<dbReference type="RefSeq" id="WP_091211758.1">
    <property type="nucleotide sequence ID" value="NZ_FOCL01000004.1"/>
</dbReference>
<evidence type="ECO:0000259" key="1">
    <source>
        <dbReference type="Pfam" id="PF06983"/>
    </source>
</evidence>
<dbReference type="OrthoDB" id="9795306at2"/>
<dbReference type="SUPFAM" id="SSF54593">
    <property type="entry name" value="Glyoxalase/Bleomycin resistance protein/Dihydroxybiphenyl dioxygenase"/>
    <property type="match status" value="1"/>
</dbReference>
<organism evidence="2 3">
    <name type="scientific">Mucilaginibacter gossypiicola</name>
    <dbReference type="NCBI Taxonomy" id="551995"/>
    <lineage>
        <taxon>Bacteria</taxon>
        <taxon>Pseudomonadati</taxon>
        <taxon>Bacteroidota</taxon>
        <taxon>Sphingobacteriia</taxon>
        <taxon>Sphingobacteriales</taxon>
        <taxon>Sphingobacteriaceae</taxon>
        <taxon>Mucilaginibacter</taxon>
    </lineage>
</organism>
<dbReference type="AlphaFoldDB" id="A0A1H8KPV5"/>
<dbReference type="PANTHER" id="PTHR33990">
    <property type="entry name" value="PROTEIN YJDN-RELATED"/>
    <property type="match status" value="1"/>
</dbReference>
<dbReference type="EMBL" id="FOCL01000004">
    <property type="protein sequence ID" value="SEN94952.1"/>
    <property type="molecule type" value="Genomic_DNA"/>
</dbReference>
<evidence type="ECO:0000313" key="2">
    <source>
        <dbReference type="EMBL" id="SEN94952.1"/>
    </source>
</evidence>
<dbReference type="Proteomes" id="UP000198942">
    <property type="component" value="Unassembled WGS sequence"/>
</dbReference>
<evidence type="ECO:0000313" key="3">
    <source>
        <dbReference type="Proteomes" id="UP000198942"/>
    </source>
</evidence>